<dbReference type="PANTHER" id="PTHR43008">
    <property type="entry name" value="BENZIL REDUCTASE"/>
    <property type="match status" value="1"/>
</dbReference>
<gene>
    <name evidence="3" type="ORF">BD311DRAFT_758805</name>
</gene>
<dbReference type="GO" id="GO:0050664">
    <property type="term" value="F:oxidoreductase activity, acting on NAD(P)H, oxygen as acceptor"/>
    <property type="evidence" value="ECO:0007669"/>
    <property type="project" value="TreeGrafter"/>
</dbReference>
<evidence type="ECO:0000256" key="1">
    <source>
        <dbReference type="ARBA" id="ARBA00006484"/>
    </source>
</evidence>
<dbReference type="PRINTS" id="PR00081">
    <property type="entry name" value="GDHRDH"/>
</dbReference>
<dbReference type="Gene3D" id="3.40.50.720">
    <property type="entry name" value="NAD(P)-binding Rossmann-like Domain"/>
    <property type="match status" value="1"/>
</dbReference>
<dbReference type="EMBL" id="ML143423">
    <property type="protein sequence ID" value="TBU28314.1"/>
    <property type="molecule type" value="Genomic_DNA"/>
</dbReference>
<dbReference type="InterPro" id="IPR002347">
    <property type="entry name" value="SDR_fam"/>
</dbReference>
<comment type="similarity">
    <text evidence="1">Belongs to the short-chain dehydrogenases/reductases (SDR) family.</text>
</comment>
<dbReference type="InterPro" id="IPR036291">
    <property type="entry name" value="NAD(P)-bd_dom_sf"/>
</dbReference>
<dbReference type="OrthoDB" id="1669814at2759"/>
<dbReference type="PRINTS" id="PR00080">
    <property type="entry name" value="SDRFAMILY"/>
</dbReference>
<protein>
    <submittedName>
        <fullName evidence="3">Sorbose reductase sou1</fullName>
    </submittedName>
</protein>
<keyword evidence="2" id="KW-0560">Oxidoreductase</keyword>
<name>A0A4Q9ML32_9APHY</name>
<dbReference type="FunFam" id="3.40.50.720:FF:000084">
    <property type="entry name" value="Short-chain dehydrogenase reductase"/>
    <property type="match status" value="1"/>
</dbReference>
<dbReference type="SUPFAM" id="SSF51735">
    <property type="entry name" value="NAD(P)-binding Rossmann-fold domains"/>
    <property type="match status" value="1"/>
</dbReference>
<dbReference type="PANTHER" id="PTHR43008:SF4">
    <property type="entry name" value="CHAIN DEHYDROGENASE, PUTATIVE (AFU_ORTHOLOGUE AFUA_4G08710)-RELATED"/>
    <property type="match status" value="1"/>
</dbReference>
<evidence type="ECO:0000256" key="2">
    <source>
        <dbReference type="ARBA" id="ARBA00023002"/>
    </source>
</evidence>
<reference evidence="3" key="1">
    <citation type="submission" date="2019-01" db="EMBL/GenBank/DDBJ databases">
        <title>Draft genome sequences of three monokaryotic isolates of the white-rot basidiomycete fungus Dichomitus squalens.</title>
        <authorList>
            <consortium name="DOE Joint Genome Institute"/>
            <person name="Lopez S.C."/>
            <person name="Andreopoulos B."/>
            <person name="Pangilinan J."/>
            <person name="Lipzen A."/>
            <person name="Riley R."/>
            <person name="Ahrendt S."/>
            <person name="Ng V."/>
            <person name="Barry K."/>
            <person name="Daum C."/>
            <person name="Grigoriev I.V."/>
            <person name="Hilden K.S."/>
            <person name="Makela M.R."/>
            <person name="de Vries R.P."/>
        </authorList>
    </citation>
    <scope>NUCLEOTIDE SEQUENCE [LARGE SCALE GENOMIC DNA]</scope>
    <source>
        <strain evidence="3">OM18370.1</strain>
    </source>
</reference>
<dbReference type="Pfam" id="PF13561">
    <property type="entry name" value="adh_short_C2"/>
    <property type="match status" value="1"/>
</dbReference>
<dbReference type="Proteomes" id="UP000292957">
    <property type="component" value="Unassembled WGS sequence"/>
</dbReference>
<dbReference type="AlphaFoldDB" id="A0A4Q9ML32"/>
<sequence length="318" mass="34396">MLPVTRRFPPAFSRPARKLSAHFSRLPAYGAVGVARILESPSTRISTESTLFTKEFSLTDRIALVTGANRGIGLETALTLAEAGARTVYCVDFQKEPGEDWTKVHSFVERLGRGKLEYINQDVTNQEGMWKVGELIGRREGRLDVCVAGAGTTTGGDVSGLEHPSEQFQRVMSVNTNGVLFTAQAAGQQMMQFKNGGSIILIASVLGSVSMEIREEPNVRDAAYHSSKGAVLSMTRTLACELGPHRIRVNSLSPGFIQTSMTSFLEIPELGKRLSERAPLGRIGRPDELRGVVAWLASDASSFCTGSDIIVSGGLHAW</sequence>
<organism evidence="3">
    <name type="scientific">Dichomitus squalens</name>
    <dbReference type="NCBI Taxonomy" id="114155"/>
    <lineage>
        <taxon>Eukaryota</taxon>
        <taxon>Fungi</taxon>
        <taxon>Dikarya</taxon>
        <taxon>Basidiomycota</taxon>
        <taxon>Agaricomycotina</taxon>
        <taxon>Agaricomycetes</taxon>
        <taxon>Polyporales</taxon>
        <taxon>Polyporaceae</taxon>
        <taxon>Dichomitus</taxon>
    </lineage>
</organism>
<dbReference type="GO" id="GO:0016616">
    <property type="term" value="F:oxidoreductase activity, acting on the CH-OH group of donors, NAD or NADP as acceptor"/>
    <property type="evidence" value="ECO:0007669"/>
    <property type="project" value="UniProtKB-ARBA"/>
</dbReference>
<proteinExistence type="inferred from homology"/>
<evidence type="ECO:0000313" key="3">
    <source>
        <dbReference type="EMBL" id="TBU28314.1"/>
    </source>
</evidence>
<accession>A0A4Q9ML32</accession>